<dbReference type="EMBL" id="BAABJO010000001">
    <property type="protein sequence ID" value="GAA5109645.1"/>
    <property type="molecule type" value="Genomic_DNA"/>
</dbReference>
<dbReference type="PANTHER" id="PTHR43000">
    <property type="entry name" value="DTDP-D-GLUCOSE 4,6-DEHYDRATASE-RELATED"/>
    <property type="match status" value="1"/>
</dbReference>
<dbReference type="SUPFAM" id="SSF51735">
    <property type="entry name" value="NAD(P)-binding Rossmann-fold domains"/>
    <property type="match status" value="1"/>
</dbReference>
<evidence type="ECO:0000313" key="5">
    <source>
        <dbReference type="Proteomes" id="UP001500804"/>
    </source>
</evidence>
<name>A0ABP9N812_9PSEU</name>
<reference evidence="5" key="1">
    <citation type="journal article" date="2019" name="Int. J. Syst. Evol. Microbiol.">
        <title>The Global Catalogue of Microorganisms (GCM) 10K type strain sequencing project: providing services to taxonomists for standard genome sequencing and annotation.</title>
        <authorList>
            <consortium name="The Broad Institute Genomics Platform"/>
            <consortium name="The Broad Institute Genome Sequencing Center for Infectious Disease"/>
            <person name="Wu L."/>
            <person name="Ma J."/>
        </authorList>
    </citation>
    <scope>NUCLEOTIDE SEQUENCE [LARGE SCALE GENOMIC DNA]</scope>
    <source>
        <strain evidence="5">JCM 18302</strain>
    </source>
</reference>
<protein>
    <submittedName>
        <fullName evidence="4">SDR family NAD(P)-dependent oxidoreductase</fullName>
    </submittedName>
</protein>
<keyword evidence="5" id="KW-1185">Reference proteome</keyword>
<comment type="caution">
    <text evidence="4">The sequence shown here is derived from an EMBL/GenBank/DDBJ whole genome shotgun (WGS) entry which is preliminary data.</text>
</comment>
<evidence type="ECO:0000256" key="1">
    <source>
        <dbReference type="ARBA" id="ARBA00007637"/>
    </source>
</evidence>
<feature type="region of interest" description="Disordered" evidence="2">
    <location>
        <begin position="1"/>
        <end position="28"/>
    </location>
</feature>
<evidence type="ECO:0000259" key="3">
    <source>
        <dbReference type="Pfam" id="PF01370"/>
    </source>
</evidence>
<comment type="similarity">
    <text evidence="1">Belongs to the NAD(P)-dependent epimerase/dehydratase family.</text>
</comment>
<sequence length="338" mass="36181">MRLDAQGGETGTTRACVVSPPPSSNDPKVLDMRSEPIRYLVTGGRGFIGRHVVRRLVAAGAEVHATTRAQPPEQAGVRWWCADLTDARAARIVMQQVRPDVVIHLASRAEGARSLSLVVPMLNDNVMSAVNVMTAAADVPDCRVVLAGSLEEHSDLEPGSGARSPYSASKIAATTYATLFRDLAQLPLVVMRLGMVYGPDDPHTTRLVPYVVDSLLRGVAPALSSGARRLDWVYVDDVVDALLAAAVEPDALGRVLDIGTGELASIRDAVSLIADVVGARVAPMWGRLPDRPGDRDFVADPEPAQEYLGWRARTSLRTGIERTVGWHARQVFGTAASA</sequence>
<organism evidence="4 5">
    <name type="scientific">Pseudonocardia adelaidensis</name>
    <dbReference type="NCBI Taxonomy" id="648754"/>
    <lineage>
        <taxon>Bacteria</taxon>
        <taxon>Bacillati</taxon>
        <taxon>Actinomycetota</taxon>
        <taxon>Actinomycetes</taxon>
        <taxon>Pseudonocardiales</taxon>
        <taxon>Pseudonocardiaceae</taxon>
        <taxon>Pseudonocardia</taxon>
    </lineage>
</organism>
<feature type="domain" description="NAD-dependent epimerase/dehydratase" evidence="3">
    <location>
        <begin position="40"/>
        <end position="259"/>
    </location>
</feature>
<dbReference type="Gene3D" id="3.40.50.720">
    <property type="entry name" value="NAD(P)-binding Rossmann-like Domain"/>
    <property type="match status" value="1"/>
</dbReference>
<evidence type="ECO:0000313" key="4">
    <source>
        <dbReference type="EMBL" id="GAA5109645.1"/>
    </source>
</evidence>
<dbReference type="InterPro" id="IPR001509">
    <property type="entry name" value="Epimerase_deHydtase"/>
</dbReference>
<gene>
    <name evidence="4" type="ORF">GCM10023320_00400</name>
</gene>
<dbReference type="InterPro" id="IPR036291">
    <property type="entry name" value="NAD(P)-bd_dom_sf"/>
</dbReference>
<proteinExistence type="inferred from homology"/>
<evidence type="ECO:0000256" key="2">
    <source>
        <dbReference type="SAM" id="MobiDB-lite"/>
    </source>
</evidence>
<dbReference type="Proteomes" id="UP001500804">
    <property type="component" value="Unassembled WGS sequence"/>
</dbReference>
<accession>A0ABP9N812</accession>
<dbReference type="Pfam" id="PF01370">
    <property type="entry name" value="Epimerase"/>
    <property type="match status" value="1"/>
</dbReference>